<keyword evidence="3" id="KW-1185">Reference proteome</keyword>
<dbReference type="STRING" id="83449.BON30_21495"/>
<proteinExistence type="predicted"/>
<protein>
    <recommendedName>
        <fullName evidence="4">GLTT repeat-containing protein</fullName>
    </recommendedName>
</protein>
<gene>
    <name evidence="2" type="ORF">BON30_21495</name>
</gene>
<dbReference type="Pfam" id="PF01744">
    <property type="entry name" value="GLTT"/>
    <property type="match status" value="1"/>
</dbReference>
<evidence type="ECO:0000256" key="1">
    <source>
        <dbReference type="SAM" id="SignalP"/>
    </source>
</evidence>
<evidence type="ECO:0008006" key="4">
    <source>
        <dbReference type="Google" id="ProtNLM"/>
    </source>
</evidence>
<accession>A0A1L9B979</accession>
<evidence type="ECO:0000313" key="3">
    <source>
        <dbReference type="Proteomes" id="UP000182229"/>
    </source>
</evidence>
<reference evidence="3" key="1">
    <citation type="submission" date="2016-11" db="EMBL/GenBank/DDBJ databases">
        <authorList>
            <person name="Shukria A."/>
            <person name="Stevens D.C."/>
        </authorList>
    </citation>
    <scope>NUCLEOTIDE SEQUENCE [LARGE SCALE GENOMIC DNA]</scope>
    <source>
        <strain evidence="3">Cbfe23</strain>
    </source>
</reference>
<comment type="caution">
    <text evidence="2">The sequence shown here is derived from an EMBL/GenBank/DDBJ whole genome shotgun (WGS) entry which is preliminary data.</text>
</comment>
<dbReference type="PROSITE" id="PS51257">
    <property type="entry name" value="PROKAR_LIPOPROTEIN"/>
    <property type="match status" value="1"/>
</dbReference>
<reference evidence="2 3" key="2">
    <citation type="submission" date="2016-12" db="EMBL/GenBank/DDBJ databases">
        <title>Draft Genome Sequence of Cystobacter ferrugineus Strain Cbfe23.</title>
        <authorList>
            <person name="Akbar S."/>
            <person name="Dowd S.E."/>
            <person name="Stevens D.C."/>
        </authorList>
    </citation>
    <scope>NUCLEOTIDE SEQUENCE [LARGE SCALE GENOMIC DNA]</scope>
    <source>
        <strain evidence="2 3">Cbfe23</strain>
    </source>
</reference>
<dbReference type="InterPro" id="IPR008164">
    <property type="entry name" value="XGLTT_rpt"/>
</dbReference>
<organism evidence="2 3">
    <name type="scientific">Cystobacter ferrugineus</name>
    <dbReference type="NCBI Taxonomy" id="83449"/>
    <lineage>
        <taxon>Bacteria</taxon>
        <taxon>Pseudomonadati</taxon>
        <taxon>Myxococcota</taxon>
        <taxon>Myxococcia</taxon>
        <taxon>Myxococcales</taxon>
        <taxon>Cystobacterineae</taxon>
        <taxon>Archangiaceae</taxon>
        <taxon>Cystobacter</taxon>
    </lineage>
</organism>
<keyword evidence="1" id="KW-0732">Signal</keyword>
<dbReference type="Proteomes" id="UP000182229">
    <property type="component" value="Unassembled WGS sequence"/>
</dbReference>
<feature type="signal peptide" evidence="1">
    <location>
        <begin position="1"/>
        <end position="20"/>
    </location>
</feature>
<feature type="chain" id="PRO_5012882976" description="GLTT repeat-containing protein" evidence="1">
    <location>
        <begin position="21"/>
        <end position="310"/>
    </location>
</feature>
<dbReference type="RefSeq" id="WP_071900238.1">
    <property type="nucleotide sequence ID" value="NZ_MPIN01000005.1"/>
</dbReference>
<evidence type="ECO:0000313" key="2">
    <source>
        <dbReference type="EMBL" id="OJH38804.1"/>
    </source>
</evidence>
<sequence>MKKIQWRGSLELLLAAQVLAVGCGPAQEFHAPPALASQTQEIRIANGLSTNGLSTNGLSTNGLSTNGLSTNGLSTNGVSTADFATWFQGNPARNDTLMQYVVRCGVREGQSITYTDPTTAHSYTWQGLLGLTPGWAGGAPVTEAEQQLMTACLVAHVNKYGMSVPLSVLGRDTQGEELEYSQEELETYSRPEGCFFGNLFTGEGFFVGADGSGLEDTESSLRACALMSSTTESACAPVAYVGTCASLCTRQGTQPYYTSCTLNGREYLPITTRLRPEEVYQCGDGVCQWTEQCGSGTTRDSCAADCGTCS</sequence>
<name>A0A1L9B979_9BACT</name>
<dbReference type="AlphaFoldDB" id="A0A1L9B979"/>
<dbReference type="EMBL" id="MPIN01000005">
    <property type="protein sequence ID" value="OJH38804.1"/>
    <property type="molecule type" value="Genomic_DNA"/>
</dbReference>